<dbReference type="OrthoDB" id="5321503at2"/>
<evidence type="ECO:0008006" key="3">
    <source>
        <dbReference type="Google" id="ProtNLM"/>
    </source>
</evidence>
<dbReference type="EMBL" id="CP013244">
    <property type="protein sequence ID" value="ANP47667.1"/>
    <property type="molecule type" value="Genomic_DNA"/>
</dbReference>
<proteinExistence type="predicted"/>
<protein>
    <recommendedName>
        <fullName evidence="3">Sel1 repeat family protein</fullName>
    </recommendedName>
</protein>
<sequence>MAFTDSEIAEVHEAVRRQGDSDNLYKLGLIYSTGQDVDLVQAHMWFNLAAARGSDAAKECRRELSDMMSRDLIAEAQKRAREWLSVKHH</sequence>
<gene>
    <name evidence="1" type="ORF">ATE48_18050</name>
</gene>
<organism evidence="1 2">
    <name type="scientific">Candidatus Viadribacter manganicus</name>
    <dbReference type="NCBI Taxonomy" id="1759059"/>
    <lineage>
        <taxon>Bacteria</taxon>
        <taxon>Pseudomonadati</taxon>
        <taxon>Pseudomonadota</taxon>
        <taxon>Alphaproteobacteria</taxon>
        <taxon>Hyphomonadales</taxon>
        <taxon>Hyphomonadaceae</taxon>
        <taxon>Candidatus Viadribacter</taxon>
    </lineage>
</organism>
<dbReference type="STRING" id="1759059.ATE48_18050"/>
<dbReference type="AlphaFoldDB" id="A0A1B1AM69"/>
<name>A0A1B1AM69_9PROT</name>
<dbReference type="InterPro" id="IPR011990">
    <property type="entry name" value="TPR-like_helical_dom_sf"/>
</dbReference>
<dbReference type="RefSeq" id="WP_066774017.1">
    <property type="nucleotide sequence ID" value="NZ_CP013244.1"/>
</dbReference>
<evidence type="ECO:0000313" key="2">
    <source>
        <dbReference type="Proteomes" id="UP000092498"/>
    </source>
</evidence>
<dbReference type="Gene3D" id="1.25.40.10">
    <property type="entry name" value="Tetratricopeptide repeat domain"/>
    <property type="match status" value="1"/>
</dbReference>
<evidence type="ECO:0000313" key="1">
    <source>
        <dbReference type="EMBL" id="ANP47667.1"/>
    </source>
</evidence>
<dbReference type="InParanoid" id="A0A1B1AM69"/>
<reference evidence="1 2" key="1">
    <citation type="submission" date="2015-11" db="EMBL/GenBank/DDBJ databases">
        <title>Whole-Genome Sequence of Candidatus Oderbacter manganicum from the National Park Lower Oder Valley, Germany.</title>
        <authorList>
            <person name="Braun B."/>
            <person name="Liere K."/>
            <person name="Szewzyk U."/>
        </authorList>
    </citation>
    <scope>NUCLEOTIDE SEQUENCE [LARGE SCALE GENOMIC DNA]</scope>
    <source>
        <strain evidence="1 2">OTSz_A_272</strain>
    </source>
</reference>
<accession>A0A1B1AM69</accession>
<dbReference type="KEGG" id="cbot:ATE48_18050"/>
<dbReference type="Proteomes" id="UP000092498">
    <property type="component" value="Chromosome"/>
</dbReference>
<keyword evidence="2" id="KW-1185">Reference proteome</keyword>